<name>A0A0D2G3J6_9EURO</name>
<feature type="compositionally biased region" description="Polar residues" evidence="6">
    <location>
        <begin position="178"/>
        <end position="196"/>
    </location>
</feature>
<dbReference type="AlphaFoldDB" id="A0A0D2G3J6"/>
<sequence>MFSVLNLQGQNDSSPSPEVPPHPRFKTSTGCWTCRARRIKCDKHKPRCQRCLNHSLHCQGYGLRLGWAKYTHNGKPEPEERLRNPVTASDHGPALDNVSPVDITAMLDTLEKCTDEDISKSMGPFSVFRVSSHLTPRSNVGSNPSQSQTDADAVDSDSSGIAHSWSSMACNISGRPPSDNSITGTGRAESTISRRPSSPMWESPQRFSISDESPTTDASKGHYHQSKSDMTSKSWKQTHGSSRTVRHMDMLVLPAWHRELIHHWVTFLAENLIPLDTALNPLRKILLPMALQGILSNSGRPNGSTALFHSMSAVASYSLLELKGSHGRYQQLALQHEQLFFHYLREALSLTDHLKDEGIPLAILVYNTKFSISGHPVEWRQHVLGGIRWLINTGFCNQDILQKTRPVVCSLYLYGAIMGNLDLPADVMETLTAINADDDGFDYIFGMNQSMLCNLSQIHEFRLAQRAPDPQDLQTLEMRLYMQVPGPPQRDCAETKEAKLIRHLGDVYYCAALIYFQRGVLGFPPHTIQYFVRKGLDSLEAMETLTNGTCGCISVWFSIIIGAECESPALRESMLSWFRRKRRHGLKIVDVASTIVKTAWQMRTLPGKEKFYWQDMSLEPEYDVLLW</sequence>
<dbReference type="InterPro" id="IPR021858">
    <property type="entry name" value="Fun_TF"/>
</dbReference>
<dbReference type="GO" id="GO:0003677">
    <property type="term" value="F:DNA binding"/>
    <property type="evidence" value="ECO:0007669"/>
    <property type="project" value="UniProtKB-KW"/>
</dbReference>
<keyword evidence="9" id="KW-1185">Reference proteome</keyword>
<dbReference type="VEuPathDB" id="FungiDB:Z518_00240"/>
<feature type="region of interest" description="Disordered" evidence="6">
    <location>
        <begin position="1"/>
        <end position="27"/>
    </location>
</feature>
<dbReference type="Proteomes" id="UP000053617">
    <property type="component" value="Unassembled WGS sequence"/>
</dbReference>
<accession>A0A0D2G3J6</accession>
<reference evidence="8 9" key="1">
    <citation type="submission" date="2015-01" db="EMBL/GenBank/DDBJ databases">
        <title>The Genome Sequence of Rhinocladiella mackenzie CBS 650.93.</title>
        <authorList>
            <consortium name="The Broad Institute Genomics Platform"/>
            <person name="Cuomo C."/>
            <person name="de Hoog S."/>
            <person name="Gorbushina A."/>
            <person name="Stielow B."/>
            <person name="Teixiera M."/>
            <person name="Abouelleil A."/>
            <person name="Chapman S.B."/>
            <person name="Priest M."/>
            <person name="Young S.K."/>
            <person name="Wortman J."/>
            <person name="Nusbaum C."/>
            <person name="Birren B."/>
        </authorList>
    </citation>
    <scope>NUCLEOTIDE SEQUENCE [LARGE SCALE GENOMIC DNA]</scope>
    <source>
        <strain evidence="8 9">CBS 650.93</strain>
    </source>
</reference>
<evidence type="ECO:0000256" key="4">
    <source>
        <dbReference type="ARBA" id="ARBA00023163"/>
    </source>
</evidence>
<feature type="compositionally biased region" description="Polar residues" evidence="6">
    <location>
        <begin position="1"/>
        <end position="16"/>
    </location>
</feature>
<dbReference type="SMART" id="SM00066">
    <property type="entry name" value="GAL4"/>
    <property type="match status" value="1"/>
</dbReference>
<dbReference type="Pfam" id="PF00172">
    <property type="entry name" value="Zn_clus"/>
    <property type="match status" value="1"/>
</dbReference>
<dbReference type="RefSeq" id="XP_013276298.1">
    <property type="nucleotide sequence ID" value="XM_013420844.1"/>
</dbReference>
<dbReference type="STRING" id="1442369.A0A0D2G3J6"/>
<dbReference type="PANTHER" id="PTHR37534:SF46">
    <property type="entry name" value="ZN(II)2CYS6 TRANSCRIPTION FACTOR (EUROFUNG)"/>
    <property type="match status" value="1"/>
</dbReference>
<evidence type="ECO:0000256" key="5">
    <source>
        <dbReference type="ARBA" id="ARBA00023242"/>
    </source>
</evidence>
<dbReference type="InterPro" id="IPR036864">
    <property type="entry name" value="Zn2-C6_fun-type_DNA-bd_sf"/>
</dbReference>
<dbReference type="Gene3D" id="4.10.240.10">
    <property type="entry name" value="Zn(2)-C6 fungal-type DNA-binding domain"/>
    <property type="match status" value="1"/>
</dbReference>
<feature type="compositionally biased region" description="Polar residues" evidence="6">
    <location>
        <begin position="228"/>
        <end position="241"/>
    </location>
</feature>
<dbReference type="Pfam" id="PF11951">
    <property type="entry name" value="Fungal_trans_2"/>
    <property type="match status" value="1"/>
</dbReference>
<dbReference type="GeneID" id="25288311"/>
<keyword evidence="2" id="KW-0805">Transcription regulation</keyword>
<protein>
    <submittedName>
        <fullName evidence="8">Rhinocladiella mackenziei CBS 650.93 unplaced genomic scaffold supercont1.1, whole genome shotgun sequence</fullName>
    </submittedName>
</protein>
<dbReference type="HOGENOM" id="CLU_009030_3_0_1"/>
<keyword evidence="3" id="KW-0238">DNA-binding</keyword>
<dbReference type="PROSITE" id="PS50048">
    <property type="entry name" value="ZN2_CY6_FUNGAL_2"/>
    <property type="match status" value="1"/>
</dbReference>
<keyword evidence="4" id="KW-0804">Transcription</keyword>
<dbReference type="PANTHER" id="PTHR37534">
    <property type="entry name" value="TRANSCRIPTIONAL ACTIVATOR PROTEIN UGA3"/>
    <property type="match status" value="1"/>
</dbReference>
<evidence type="ECO:0000313" key="9">
    <source>
        <dbReference type="Proteomes" id="UP000053617"/>
    </source>
</evidence>
<gene>
    <name evidence="8" type="ORF">Z518_00240</name>
</gene>
<evidence type="ECO:0000256" key="2">
    <source>
        <dbReference type="ARBA" id="ARBA00023015"/>
    </source>
</evidence>
<dbReference type="SUPFAM" id="SSF57701">
    <property type="entry name" value="Zn2/Cys6 DNA-binding domain"/>
    <property type="match status" value="1"/>
</dbReference>
<organism evidence="8 9">
    <name type="scientific">Rhinocladiella mackenziei CBS 650.93</name>
    <dbReference type="NCBI Taxonomy" id="1442369"/>
    <lineage>
        <taxon>Eukaryota</taxon>
        <taxon>Fungi</taxon>
        <taxon>Dikarya</taxon>
        <taxon>Ascomycota</taxon>
        <taxon>Pezizomycotina</taxon>
        <taxon>Eurotiomycetes</taxon>
        <taxon>Chaetothyriomycetidae</taxon>
        <taxon>Chaetothyriales</taxon>
        <taxon>Herpotrichiellaceae</taxon>
        <taxon>Rhinocladiella</taxon>
    </lineage>
</organism>
<dbReference type="OrthoDB" id="5130013at2759"/>
<feature type="region of interest" description="Disordered" evidence="6">
    <location>
        <begin position="76"/>
        <end position="97"/>
    </location>
</feature>
<feature type="domain" description="Zn(2)-C6 fungal-type" evidence="7">
    <location>
        <begin position="30"/>
        <end position="58"/>
    </location>
</feature>
<evidence type="ECO:0000256" key="1">
    <source>
        <dbReference type="ARBA" id="ARBA00004123"/>
    </source>
</evidence>
<keyword evidence="5" id="KW-0539">Nucleus</keyword>
<proteinExistence type="predicted"/>
<dbReference type="GO" id="GO:0005634">
    <property type="term" value="C:nucleus"/>
    <property type="evidence" value="ECO:0007669"/>
    <property type="project" value="UniProtKB-SubCell"/>
</dbReference>
<dbReference type="CDD" id="cd00067">
    <property type="entry name" value="GAL4"/>
    <property type="match status" value="1"/>
</dbReference>
<dbReference type="GO" id="GO:0000981">
    <property type="term" value="F:DNA-binding transcription factor activity, RNA polymerase II-specific"/>
    <property type="evidence" value="ECO:0007669"/>
    <property type="project" value="InterPro"/>
</dbReference>
<feature type="region of interest" description="Disordered" evidence="6">
    <location>
        <begin position="135"/>
        <end position="241"/>
    </location>
</feature>
<evidence type="ECO:0000256" key="6">
    <source>
        <dbReference type="SAM" id="MobiDB-lite"/>
    </source>
</evidence>
<dbReference type="GO" id="GO:0008270">
    <property type="term" value="F:zinc ion binding"/>
    <property type="evidence" value="ECO:0007669"/>
    <property type="project" value="InterPro"/>
</dbReference>
<evidence type="ECO:0000259" key="7">
    <source>
        <dbReference type="PROSITE" id="PS50048"/>
    </source>
</evidence>
<dbReference type="PROSITE" id="PS00463">
    <property type="entry name" value="ZN2_CY6_FUNGAL_1"/>
    <property type="match status" value="1"/>
</dbReference>
<comment type="subcellular location">
    <subcellularLocation>
        <location evidence="1">Nucleus</location>
    </subcellularLocation>
</comment>
<evidence type="ECO:0000256" key="3">
    <source>
        <dbReference type="ARBA" id="ARBA00023125"/>
    </source>
</evidence>
<evidence type="ECO:0000313" key="8">
    <source>
        <dbReference type="EMBL" id="KIX09162.1"/>
    </source>
</evidence>
<dbReference type="InterPro" id="IPR001138">
    <property type="entry name" value="Zn2Cys6_DnaBD"/>
</dbReference>
<feature type="compositionally biased region" description="Polar residues" evidence="6">
    <location>
        <begin position="135"/>
        <end position="170"/>
    </location>
</feature>
<feature type="compositionally biased region" description="Polar residues" evidence="6">
    <location>
        <begin position="205"/>
        <end position="218"/>
    </location>
</feature>
<dbReference type="EMBL" id="KN847475">
    <property type="protein sequence ID" value="KIX09162.1"/>
    <property type="molecule type" value="Genomic_DNA"/>
</dbReference>